<dbReference type="PANTHER" id="PTHR30033">
    <property type="entry name" value="FLAGELLAR HOOK-ASSOCIATED PROTEIN 1"/>
    <property type="match status" value="1"/>
</dbReference>
<keyword evidence="6" id="KW-0975">Bacterial flagellum</keyword>
<evidence type="ECO:0000313" key="10">
    <source>
        <dbReference type="Proteomes" id="UP000287447"/>
    </source>
</evidence>
<reference evidence="10" key="1">
    <citation type="submission" date="2019-01" db="EMBL/GenBank/DDBJ databases">
        <title>Gri0909 isolated from a small marine red alga.</title>
        <authorList>
            <person name="Kim J."/>
            <person name="Jeong S.E."/>
            <person name="Jeon C.O."/>
        </authorList>
    </citation>
    <scope>NUCLEOTIDE SEQUENCE [LARGE SCALE GENOMIC DNA]</scope>
    <source>
        <strain evidence="10">Gri0909</strain>
    </source>
</reference>
<dbReference type="GO" id="GO:0044780">
    <property type="term" value="P:bacterial-type flagellum assembly"/>
    <property type="evidence" value="ECO:0007669"/>
    <property type="project" value="InterPro"/>
</dbReference>
<protein>
    <recommendedName>
        <fullName evidence="4">Flagellar hook-associated protein 1</fullName>
    </recommendedName>
</protein>
<evidence type="ECO:0000256" key="2">
    <source>
        <dbReference type="ARBA" id="ARBA00004613"/>
    </source>
</evidence>
<dbReference type="AlphaFoldDB" id="A0A3S2WU66"/>
<accession>A0A3S2WU66</accession>
<evidence type="ECO:0000259" key="7">
    <source>
        <dbReference type="Pfam" id="PF06429"/>
    </source>
</evidence>
<organism evidence="9 10">
    <name type="scientific">Hwanghaeella grinnelliae</name>
    <dbReference type="NCBI Taxonomy" id="2500179"/>
    <lineage>
        <taxon>Bacteria</taxon>
        <taxon>Pseudomonadati</taxon>
        <taxon>Pseudomonadota</taxon>
        <taxon>Alphaproteobacteria</taxon>
        <taxon>Rhodospirillales</taxon>
        <taxon>Rhodospirillaceae</taxon>
        <taxon>Hwanghaeella</taxon>
    </lineage>
</organism>
<gene>
    <name evidence="9" type="ORF">EOI86_04540</name>
</gene>
<dbReference type="RefSeq" id="WP_127763928.1">
    <property type="nucleotide sequence ID" value="NZ_SADE01000001.1"/>
</dbReference>
<evidence type="ECO:0000256" key="4">
    <source>
        <dbReference type="ARBA" id="ARBA00016244"/>
    </source>
</evidence>
<evidence type="ECO:0000313" key="9">
    <source>
        <dbReference type="EMBL" id="RVU38556.1"/>
    </source>
</evidence>
<evidence type="ECO:0000256" key="1">
    <source>
        <dbReference type="ARBA" id="ARBA00004365"/>
    </source>
</evidence>
<name>A0A3S2WU66_9PROT</name>
<evidence type="ECO:0000256" key="5">
    <source>
        <dbReference type="ARBA" id="ARBA00022525"/>
    </source>
</evidence>
<keyword evidence="10" id="KW-1185">Reference proteome</keyword>
<keyword evidence="5" id="KW-0964">Secreted</keyword>
<feature type="domain" description="Flagellar hook-associated protein FlgK helical" evidence="8">
    <location>
        <begin position="90"/>
        <end position="304"/>
    </location>
</feature>
<dbReference type="OrthoDB" id="7181295at2"/>
<dbReference type="InterPro" id="IPR010930">
    <property type="entry name" value="Flg_bb/hook_C_dom"/>
</dbReference>
<dbReference type="Pfam" id="PF06429">
    <property type="entry name" value="Flg_bbr_C"/>
    <property type="match status" value="1"/>
</dbReference>
<comment type="subcellular location">
    <subcellularLocation>
        <location evidence="1">Bacterial flagellum</location>
    </subcellularLocation>
    <subcellularLocation>
        <location evidence="2">Secreted</location>
    </subcellularLocation>
</comment>
<comment type="caution">
    <text evidence="9">The sequence shown here is derived from an EMBL/GenBank/DDBJ whole genome shotgun (WGS) entry which is preliminary data.</text>
</comment>
<dbReference type="Pfam" id="PF22638">
    <property type="entry name" value="FlgK_D1"/>
    <property type="match status" value="1"/>
</dbReference>
<evidence type="ECO:0000256" key="3">
    <source>
        <dbReference type="ARBA" id="ARBA00009677"/>
    </source>
</evidence>
<dbReference type="Proteomes" id="UP000287447">
    <property type="component" value="Unassembled WGS sequence"/>
</dbReference>
<dbReference type="PANTHER" id="PTHR30033:SF2">
    <property type="entry name" value="FLAGELLAR HOOK PROTEIN"/>
    <property type="match status" value="1"/>
</dbReference>
<dbReference type="GO" id="GO:0009424">
    <property type="term" value="C:bacterial-type flagellum hook"/>
    <property type="evidence" value="ECO:0007669"/>
    <property type="project" value="InterPro"/>
</dbReference>
<proteinExistence type="inferred from homology"/>
<evidence type="ECO:0000259" key="8">
    <source>
        <dbReference type="Pfam" id="PF22638"/>
    </source>
</evidence>
<sequence>MTLTAALQSAISSLNSINTAVNVTSQNVANATNKDYNTQEAIFSDVTNGGVRIAEIIRRVNVGLRNELLGEINTAAASSARNEAYELIEQLTGTLTGQTPLTDAIEEFRSAWKAFEAAPENDAARTDVVLLGQSVAIEIQRLSDGLDVIERQIRTNLRDTIGDVNDALAEIERLNDSIINEKASFRPTAELENLRDAEILKVAEVFDIQVLNKSDGSVAVYTTTGLDLVDSTASEFTFNEADFTLTKTGSGSNDLSSQLTDGRLAAEINLLRTDGTSLQSTQNGVAPIQKLRDQLDELTFSFVDVSVAQARGTQFVESDTDITTFTGVDAGDVITINVGGSNQTVTVGANQTAASLVAALDALTNVDARIDSHGQVVIMSNAGALTITDPDGAAAGLGIVSSSPQTFAQNVAVSFARAYQNEIGVGSTALTTTTDLIATTGLTDPSTFTVTAAGAGATTITIGTGAGEAQTAGDLIAALNDVEGVRAELNANGFLEISSAEGSLVITDGANTPLASLGFITSGGVAVLEGSPNTGEAARFFEAETGSTPGNVSRVNFRVNDTLTSNAEEVKLLVGSRVLTALNSEARAVVGSGINIQNEDYTGLASGILVEVTRQGEISTRQSLRSETLRDNLSQALRDEVGVNVDEELARLTVLQNSFAATARVLSVVDELFGTLETIVQ</sequence>
<dbReference type="InterPro" id="IPR002371">
    <property type="entry name" value="FlgK"/>
</dbReference>
<dbReference type="GO" id="GO:0005198">
    <property type="term" value="F:structural molecule activity"/>
    <property type="evidence" value="ECO:0007669"/>
    <property type="project" value="InterPro"/>
</dbReference>
<dbReference type="GO" id="GO:0005576">
    <property type="term" value="C:extracellular region"/>
    <property type="evidence" value="ECO:0007669"/>
    <property type="project" value="UniProtKB-SubCell"/>
</dbReference>
<dbReference type="EMBL" id="SADE01000001">
    <property type="protein sequence ID" value="RVU38556.1"/>
    <property type="molecule type" value="Genomic_DNA"/>
</dbReference>
<feature type="domain" description="Flagellar basal-body/hook protein C-terminal" evidence="7">
    <location>
        <begin position="642"/>
        <end position="677"/>
    </location>
</feature>
<evidence type="ECO:0000256" key="6">
    <source>
        <dbReference type="ARBA" id="ARBA00023143"/>
    </source>
</evidence>
<dbReference type="InterPro" id="IPR053927">
    <property type="entry name" value="FlgK_helical"/>
</dbReference>
<comment type="similarity">
    <text evidence="3">Belongs to the flagella basal body rod proteins family.</text>
</comment>